<accession>A0A6V7RK50</accession>
<comment type="caution">
    <text evidence="2">The sequence shown here is derived from an EMBL/GenBank/DDBJ whole genome shotgun (WGS) entry which is preliminary data.</text>
</comment>
<dbReference type="RefSeq" id="WP_186088255.1">
    <property type="nucleotide sequence ID" value="NZ_BMDB01000001.1"/>
</dbReference>
<organism evidence="2 3">
    <name type="scientific">Phocicoccus schoeneichii</name>
    <dbReference type="NCBI Taxonomy" id="1812261"/>
    <lineage>
        <taxon>Bacteria</taxon>
        <taxon>Bacillati</taxon>
        <taxon>Bacillota</taxon>
        <taxon>Bacilli</taxon>
        <taxon>Bacillales</taxon>
        <taxon>Salinicoccaceae</taxon>
        <taxon>Phocicoccus</taxon>
    </lineage>
</organism>
<keyword evidence="1" id="KW-1133">Transmembrane helix</keyword>
<name>A0A6V7RK50_9BACL</name>
<dbReference type="AlphaFoldDB" id="A0A6V7RK50"/>
<evidence type="ECO:0000256" key="1">
    <source>
        <dbReference type="SAM" id="Phobius"/>
    </source>
</evidence>
<dbReference type="Proteomes" id="UP000521032">
    <property type="component" value="Unassembled WGS sequence"/>
</dbReference>
<evidence type="ECO:0000313" key="3">
    <source>
        <dbReference type="Proteomes" id="UP000521032"/>
    </source>
</evidence>
<dbReference type="EMBL" id="CAJEWE010000010">
    <property type="protein sequence ID" value="CAD2078150.1"/>
    <property type="molecule type" value="Genomic_DNA"/>
</dbReference>
<reference evidence="2 3" key="1">
    <citation type="submission" date="2020-07" db="EMBL/GenBank/DDBJ databases">
        <authorList>
            <person name="Criscuolo A."/>
        </authorList>
    </citation>
    <scope>NUCLEOTIDE SEQUENCE [LARGE SCALE GENOMIC DNA]</scope>
    <source>
        <strain evidence="3">CIP 111030</strain>
    </source>
</reference>
<proteinExistence type="predicted"/>
<keyword evidence="3" id="KW-1185">Reference proteome</keyword>
<keyword evidence="1" id="KW-0812">Transmembrane</keyword>
<sequence length="65" mass="7890">MRIRSRKLLYSYAALLFVLGFIFVYMVNKERIIVFTFLAGAFILMMVIYEEWTRYVLRKKDKGKK</sequence>
<feature type="transmembrane region" description="Helical" evidence="1">
    <location>
        <begin position="32"/>
        <end position="49"/>
    </location>
</feature>
<keyword evidence="1" id="KW-0472">Membrane</keyword>
<evidence type="ECO:0000313" key="2">
    <source>
        <dbReference type="EMBL" id="CAD2078150.1"/>
    </source>
</evidence>
<gene>
    <name evidence="2" type="ORF">JEOSCH030_01463</name>
</gene>
<protein>
    <submittedName>
        <fullName evidence="2">Uncharacterized protein</fullName>
    </submittedName>
</protein>
<feature type="transmembrane region" description="Helical" evidence="1">
    <location>
        <begin position="9"/>
        <end position="26"/>
    </location>
</feature>